<evidence type="ECO:0000313" key="2">
    <source>
        <dbReference type="Proteomes" id="UP000318102"/>
    </source>
</evidence>
<dbReference type="OrthoDB" id="9846739at2"/>
<reference evidence="1 2" key="1">
    <citation type="submission" date="2019-07" db="EMBL/GenBank/DDBJ databases">
        <authorList>
            <person name="Kim J."/>
        </authorList>
    </citation>
    <scope>NUCLEOTIDE SEQUENCE [LARGE SCALE GENOMIC DNA]</scope>
    <source>
        <strain evidence="1 2">N4</strain>
    </source>
</reference>
<gene>
    <name evidence="1" type="ORF">FPZ44_24245</name>
</gene>
<name>A0A559IF25_9BACL</name>
<dbReference type="AlphaFoldDB" id="A0A559IF25"/>
<keyword evidence="2" id="KW-1185">Reference proteome</keyword>
<dbReference type="EMBL" id="VNJK01000006">
    <property type="protein sequence ID" value="TVX86120.1"/>
    <property type="molecule type" value="Genomic_DNA"/>
</dbReference>
<dbReference type="Proteomes" id="UP000318102">
    <property type="component" value="Unassembled WGS sequence"/>
</dbReference>
<comment type="caution">
    <text evidence="1">The sequence shown here is derived from an EMBL/GenBank/DDBJ whole genome shotgun (WGS) entry which is preliminary data.</text>
</comment>
<protein>
    <submittedName>
        <fullName evidence="1">Uncharacterized protein</fullName>
    </submittedName>
</protein>
<evidence type="ECO:0000313" key="1">
    <source>
        <dbReference type="EMBL" id="TVX86120.1"/>
    </source>
</evidence>
<proteinExistence type="predicted"/>
<accession>A0A559IF25</accession>
<organism evidence="1 2">
    <name type="scientific">Paenibacillus agilis</name>
    <dbReference type="NCBI Taxonomy" id="3020863"/>
    <lineage>
        <taxon>Bacteria</taxon>
        <taxon>Bacillati</taxon>
        <taxon>Bacillota</taxon>
        <taxon>Bacilli</taxon>
        <taxon>Bacillales</taxon>
        <taxon>Paenibacillaceae</taxon>
        <taxon>Paenibacillus</taxon>
    </lineage>
</organism>
<sequence length="107" mass="12542">MTIDEMCAFAYKATRDMVFGILADEHMEDYDSDEVAVMGEAVSMIPAYEEICKRVYPYYTFSEVKEHVVGCIMWAYPQLSTDAFDRIVDKYHWYTTILEEPRFSMCS</sequence>